<reference evidence="3" key="1">
    <citation type="submission" date="2023-07" db="EMBL/GenBank/DDBJ databases">
        <authorList>
            <consortium name="AG Swart"/>
            <person name="Singh M."/>
            <person name="Singh A."/>
            <person name="Seah K."/>
            <person name="Emmerich C."/>
        </authorList>
    </citation>
    <scope>NUCLEOTIDE SEQUENCE</scope>
    <source>
        <strain evidence="3">DP1</strain>
    </source>
</reference>
<feature type="compositionally biased region" description="Polar residues" evidence="2">
    <location>
        <begin position="459"/>
        <end position="470"/>
    </location>
</feature>
<protein>
    <submittedName>
        <fullName evidence="3">Uncharacterized protein</fullName>
    </submittedName>
</protein>
<dbReference type="EMBL" id="CAMPGE010023613">
    <property type="protein sequence ID" value="CAI2381534.1"/>
    <property type="molecule type" value="Genomic_DNA"/>
</dbReference>
<dbReference type="Proteomes" id="UP001295684">
    <property type="component" value="Unassembled WGS sequence"/>
</dbReference>
<comment type="caution">
    <text evidence="3">The sequence shown here is derived from an EMBL/GenBank/DDBJ whole genome shotgun (WGS) entry which is preliminary data.</text>
</comment>
<feature type="region of interest" description="Disordered" evidence="2">
    <location>
        <begin position="143"/>
        <end position="165"/>
    </location>
</feature>
<feature type="region of interest" description="Disordered" evidence="2">
    <location>
        <begin position="447"/>
        <end position="476"/>
    </location>
</feature>
<proteinExistence type="predicted"/>
<feature type="coiled-coil region" evidence="1">
    <location>
        <begin position="628"/>
        <end position="655"/>
    </location>
</feature>
<evidence type="ECO:0000313" key="3">
    <source>
        <dbReference type="EMBL" id="CAI2381534.1"/>
    </source>
</evidence>
<keyword evidence="4" id="KW-1185">Reference proteome</keyword>
<dbReference type="AlphaFoldDB" id="A0AAD1XZ86"/>
<sequence>MEGQKKRLESDYDFEMRYGADKIIHRSNYGIIFNDLKSHHIKREKEIEENKKKGWRAPQDKTYEPLGRFSNVVHAFEKCKKSIPHTKPTKIDLLKAINMMKASKNPILKEKPPKRTLNIIKKNKKALDEIKQEIKRERQYYQTKNKNDQDQGDSSDEEVIQEKPRYVDNKKLNTPYFKLISNVKDGSTALKQEISKSVKRVKAARHGHSIGRIFQDHQNSYYLPLKESYISKKKARLMRLDSDSSAISGKSREKSRIFKTELPDTQYCSAPVTNSSRRRVNSSFQITKRDRDSSEDYLTRFREIKEKYVEEMKNVNTENNTISFIVRENNSISNENHKSINNILDYQPTRPSIEDEEVRMVSYINSKPIQPYISLLPLKNFLKKEQEFTRKGTLGQNTNDQSVSKKRSDKSSDNGQINWSKMLIEELSDLMKDKEDKLNEVRKKSLKTHAEESEMGDQLNPQKINTSGVNSVRRRGTGLNSFSSNRFVQNKIKEKFNKASPSVIGDMVNLSRGRRISTLNRSSFSMETNWANISQTDPRLNNIKKATRVEDLTQEDLDEVKKVFPQELMEVLEFNDYKKILFEHLEDPKFQKLLSERFKVHELAQQRRLKAKEADANRQENTIGKVVEEMTSKELEDLEESKKKEKMRLDQELFEFNKRGGFARVLHDLFYNPDPNSLEFDSVYKLKQLCMQYYEKKGRMGKELVETLDTLICDRPYNLSSKSKNFVIEDPNHPEGIKRKNFHYDIESMRINAEKDRIEQYKKVAETCARTYYVICKRLSLLNLEEVQHAQYILDYMKNVIESGKEFTKAYWIKVLDTLNSKELFNTEVLKVLKICFEELNFTQKDADEYLTHISNTKSLQSKYPAYAEIFTHLLQNPHQSTSKTRT</sequence>
<feature type="region of interest" description="Disordered" evidence="2">
    <location>
        <begin position="392"/>
        <end position="415"/>
    </location>
</feature>
<organism evidence="3 4">
    <name type="scientific">Euplotes crassus</name>
    <dbReference type="NCBI Taxonomy" id="5936"/>
    <lineage>
        <taxon>Eukaryota</taxon>
        <taxon>Sar</taxon>
        <taxon>Alveolata</taxon>
        <taxon>Ciliophora</taxon>
        <taxon>Intramacronucleata</taxon>
        <taxon>Spirotrichea</taxon>
        <taxon>Hypotrichia</taxon>
        <taxon>Euplotida</taxon>
        <taxon>Euplotidae</taxon>
        <taxon>Moneuplotes</taxon>
    </lineage>
</organism>
<gene>
    <name evidence="3" type="ORF">ECRASSUSDP1_LOCUS22990</name>
</gene>
<keyword evidence="1" id="KW-0175">Coiled coil</keyword>
<name>A0AAD1XZ86_EUPCR</name>
<evidence type="ECO:0000313" key="4">
    <source>
        <dbReference type="Proteomes" id="UP001295684"/>
    </source>
</evidence>
<feature type="compositionally biased region" description="Acidic residues" evidence="2">
    <location>
        <begin position="150"/>
        <end position="159"/>
    </location>
</feature>
<evidence type="ECO:0000256" key="2">
    <source>
        <dbReference type="SAM" id="MobiDB-lite"/>
    </source>
</evidence>
<accession>A0AAD1XZ86</accession>
<evidence type="ECO:0000256" key="1">
    <source>
        <dbReference type="SAM" id="Coils"/>
    </source>
</evidence>